<accession>A0A553PFA6</accession>
<evidence type="ECO:0000256" key="11">
    <source>
        <dbReference type="ARBA" id="ARBA00093255"/>
    </source>
</evidence>
<protein>
    <recommendedName>
        <fullName evidence="13">Inosine triphosphate pyrophosphatase</fullName>
        <shortName evidence="13">ITPase</shortName>
        <shortName evidence="13">Inosine triphosphatase</shortName>
        <ecNumber evidence="13">3.6.1.66</ecNumber>
    </recommendedName>
    <alternativeName>
        <fullName evidence="13">Non-canonical purine NTP pyrophosphatase</fullName>
    </alternativeName>
    <alternativeName>
        <fullName evidence="13">Non-standard purine NTP pyrophosphatase</fullName>
    </alternativeName>
    <alternativeName>
        <fullName evidence="13">Nucleoside-triphosphate diphosphatase</fullName>
    </alternativeName>
    <alternativeName>
        <fullName evidence="13">Nucleoside-triphosphate pyrophosphatase</fullName>
        <shortName evidence="13">NTPase</shortName>
    </alternativeName>
    <alternativeName>
        <fullName evidence="13">XTP/dITP diphosphatase</fullName>
    </alternativeName>
</protein>
<keyword evidence="16" id="KW-1185">Reference proteome</keyword>
<organism evidence="15 16">
    <name type="scientific">Tigriopus californicus</name>
    <name type="common">Marine copepod</name>
    <dbReference type="NCBI Taxonomy" id="6832"/>
    <lineage>
        <taxon>Eukaryota</taxon>
        <taxon>Metazoa</taxon>
        <taxon>Ecdysozoa</taxon>
        <taxon>Arthropoda</taxon>
        <taxon>Crustacea</taxon>
        <taxon>Multicrustacea</taxon>
        <taxon>Hexanauplia</taxon>
        <taxon>Copepoda</taxon>
        <taxon>Harpacticoida</taxon>
        <taxon>Harpacticidae</taxon>
        <taxon>Tigriopus</taxon>
    </lineage>
</organism>
<dbReference type="GO" id="GO:0005737">
    <property type="term" value="C:cytoplasm"/>
    <property type="evidence" value="ECO:0007669"/>
    <property type="project" value="UniProtKB-SubCell"/>
</dbReference>
<dbReference type="GO" id="GO:0036222">
    <property type="term" value="F:XTP diphosphatase activity"/>
    <property type="evidence" value="ECO:0007669"/>
    <property type="project" value="UniProtKB-UniRule"/>
</dbReference>
<dbReference type="GO" id="GO:0046872">
    <property type="term" value="F:metal ion binding"/>
    <property type="evidence" value="ECO:0007669"/>
    <property type="project" value="UniProtKB-KW"/>
</dbReference>
<keyword evidence="4 13" id="KW-0479">Metal-binding</keyword>
<evidence type="ECO:0000256" key="8">
    <source>
        <dbReference type="ARBA" id="ARBA00023080"/>
    </source>
</evidence>
<comment type="similarity">
    <text evidence="2 13 14">Belongs to the HAM1 NTPase family.</text>
</comment>
<evidence type="ECO:0000256" key="5">
    <source>
        <dbReference type="ARBA" id="ARBA00022741"/>
    </source>
</evidence>
<feature type="binding site" evidence="13">
    <location>
        <position position="52"/>
    </location>
    <ligand>
        <name>ITP</name>
        <dbReference type="ChEBI" id="CHEBI:61402"/>
    </ligand>
</feature>
<keyword evidence="13" id="KW-0464">Manganese</keyword>
<comment type="caution">
    <text evidence="15">The sequence shown here is derived from an EMBL/GenBank/DDBJ whole genome shotgun (WGS) entry which is preliminary data.</text>
</comment>
<dbReference type="OrthoDB" id="6288734at2759"/>
<evidence type="ECO:0000313" key="16">
    <source>
        <dbReference type="Proteomes" id="UP000318571"/>
    </source>
</evidence>
<evidence type="ECO:0000256" key="3">
    <source>
        <dbReference type="ARBA" id="ARBA00022490"/>
    </source>
</evidence>
<feature type="binding site" evidence="13">
    <location>
        <begin position="68"/>
        <end position="69"/>
    </location>
    <ligand>
        <name>ITP</name>
        <dbReference type="ChEBI" id="CHEBI:61402"/>
    </ligand>
</feature>
<dbReference type="GO" id="GO:0036220">
    <property type="term" value="F:ITP diphosphatase activity"/>
    <property type="evidence" value="ECO:0007669"/>
    <property type="project" value="UniProtKB-UniRule"/>
</dbReference>
<dbReference type="STRING" id="6832.A0A553PFA6"/>
<evidence type="ECO:0000256" key="6">
    <source>
        <dbReference type="ARBA" id="ARBA00022801"/>
    </source>
</evidence>
<evidence type="ECO:0000256" key="10">
    <source>
        <dbReference type="ARBA" id="ARBA00093218"/>
    </source>
</evidence>
<keyword evidence="7 13" id="KW-0460">Magnesium</keyword>
<proteinExistence type="inferred from homology"/>
<dbReference type="GO" id="GO:0000166">
    <property type="term" value="F:nucleotide binding"/>
    <property type="evidence" value="ECO:0007669"/>
    <property type="project" value="UniProtKB-KW"/>
</dbReference>
<dbReference type="InterPro" id="IPR002637">
    <property type="entry name" value="RdgB/HAM1"/>
</dbReference>
<feature type="binding site" evidence="13">
    <location>
        <position position="167"/>
    </location>
    <ligand>
        <name>ITP</name>
        <dbReference type="ChEBI" id="CHEBI:61402"/>
    </ligand>
</feature>
<evidence type="ECO:0000256" key="12">
    <source>
        <dbReference type="ARBA" id="ARBA00093271"/>
    </source>
</evidence>
<feature type="binding site" evidence="13">
    <location>
        <begin position="172"/>
        <end position="173"/>
    </location>
    <ligand>
        <name>ITP</name>
        <dbReference type="ChEBI" id="CHEBI:61402"/>
    </ligand>
</feature>
<evidence type="ECO:0000256" key="13">
    <source>
        <dbReference type="HAMAP-Rule" id="MF_03148"/>
    </source>
</evidence>
<dbReference type="GO" id="GO:0035870">
    <property type="term" value="F:dITP diphosphatase activity"/>
    <property type="evidence" value="ECO:0007669"/>
    <property type="project" value="UniProtKB-UniRule"/>
</dbReference>
<dbReference type="Gene3D" id="3.90.950.10">
    <property type="match status" value="1"/>
</dbReference>
<comment type="subcellular location">
    <subcellularLocation>
        <location evidence="1 13">Cytoplasm</location>
    </subcellularLocation>
</comment>
<dbReference type="InterPro" id="IPR029001">
    <property type="entry name" value="ITPase-like_fam"/>
</dbReference>
<evidence type="ECO:0000256" key="9">
    <source>
        <dbReference type="ARBA" id="ARBA00054940"/>
    </source>
</evidence>
<comment type="function">
    <text evidence="13">Pyrophosphatase that hydrolyzes non-canonical purine nucleotides such as inosine triphosphate (ITP), deoxyinosine triphosphate (dITP) or xanthosine 5'-triphosphate (XTP) to their respective monophosphate derivatives. The enzyme does not distinguish between the deoxy- and ribose forms. Probably excludes non-canonical purines from RNA and DNA precursor pools, thus preventing their incorporation into RNA and DNA and avoiding chromosomal lesions.</text>
</comment>
<dbReference type="Pfam" id="PF01725">
    <property type="entry name" value="Ham1p_like"/>
    <property type="match status" value="1"/>
</dbReference>
<comment type="subunit">
    <text evidence="13">Homodimer.</text>
</comment>
<comment type="catalytic activity">
    <reaction evidence="10">
        <text>ITP + H2O = IMP + diphosphate + H(+)</text>
        <dbReference type="Rhea" id="RHEA:29399"/>
        <dbReference type="ChEBI" id="CHEBI:15377"/>
        <dbReference type="ChEBI" id="CHEBI:15378"/>
        <dbReference type="ChEBI" id="CHEBI:33019"/>
        <dbReference type="ChEBI" id="CHEBI:58053"/>
        <dbReference type="ChEBI" id="CHEBI:61402"/>
        <dbReference type="EC" id="3.6.1.66"/>
    </reaction>
    <physiologicalReaction direction="left-to-right" evidence="10">
        <dbReference type="Rhea" id="RHEA:29400"/>
    </physiologicalReaction>
</comment>
<dbReference type="GO" id="GO:0009117">
    <property type="term" value="P:nucleotide metabolic process"/>
    <property type="evidence" value="ECO:0007669"/>
    <property type="project" value="UniProtKB-KW"/>
</dbReference>
<comment type="catalytic activity">
    <reaction evidence="13">
        <text>XTP + H2O = XMP + diphosphate + H(+)</text>
        <dbReference type="Rhea" id="RHEA:28610"/>
        <dbReference type="ChEBI" id="CHEBI:15377"/>
        <dbReference type="ChEBI" id="CHEBI:15378"/>
        <dbReference type="ChEBI" id="CHEBI:33019"/>
        <dbReference type="ChEBI" id="CHEBI:57464"/>
        <dbReference type="ChEBI" id="CHEBI:61314"/>
        <dbReference type="EC" id="3.6.1.66"/>
    </reaction>
</comment>
<dbReference type="FunFam" id="3.90.950.10:FF:000003">
    <property type="entry name" value="Inosine triphosphate pyrophosphatase"/>
    <property type="match status" value="1"/>
</dbReference>
<dbReference type="InterPro" id="IPR027502">
    <property type="entry name" value="ITPase"/>
</dbReference>
<sequence length="187" mass="20752">MSRPTLTFVTGNAKKLEEFTAILGPSFSHQIVSQKIDLPEYQGTPLQVCQEKTRAAFQIVQGPVIVEDTCLCFNAHGGLPGPYIKWYLAALGPEGLPRLLADFSDKTAYAQCMFGYADQADQVPRVFEGRTHGQIVPPRGSRDFGWDPIFQPDGFDLTFAQMAASDKHEISHRGRALAKLKEYFMPA</sequence>
<gene>
    <name evidence="15" type="ORF">TCAL_00016</name>
</gene>
<comment type="function">
    <text evidence="9">Pyrophosphatase that hydrolyzes the non-canonical purine nucleotides inosine triphosphate (ITP), deoxyinosine triphosphate (dITP) as well as 2'-deoxy-N-6-hydroxylaminopurine triphosphate (dHAPTP) and xanthosine 5'-triphosphate (XTP) to their respective monophosphate derivatives. The enzyme does not distinguish between the deoxy- and ribose forms. Probably excludes non-canonical purines from RNA and DNA precursor pools, thus preventing their incorporation into RNA and DNA and avoiding chromosomal lesions.</text>
</comment>
<dbReference type="EC" id="3.6.1.66" evidence="13"/>
<name>A0A553PFA6_TIGCA</name>
<evidence type="ECO:0000256" key="14">
    <source>
        <dbReference type="RuleBase" id="RU003781"/>
    </source>
</evidence>
<keyword evidence="3 13" id="KW-0963">Cytoplasm</keyword>
<evidence type="ECO:0000256" key="4">
    <source>
        <dbReference type="ARBA" id="ARBA00022723"/>
    </source>
</evidence>
<evidence type="ECO:0000256" key="1">
    <source>
        <dbReference type="ARBA" id="ARBA00004496"/>
    </source>
</evidence>
<reference evidence="15 16" key="1">
    <citation type="journal article" date="2018" name="Nat. Ecol. Evol.">
        <title>Genomic signatures of mitonuclear coevolution across populations of Tigriopus californicus.</title>
        <authorList>
            <person name="Barreto F.S."/>
            <person name="Watson E.T."/>
            <person name="Lima T.G."/>
            <person name="Willett C.S."/>
            <person name="Edmands S."/>
            <person name="Li W."/>
            <person name="Burton R.S."/>
        </authorList>
    </citation>
    <scope>NUCLEOTIDE SEQUENCE [LARGE SCALE GENOMIC DNA]</scope>
    <source>
        <strain evidence="15 16">San Diego</strain>
    </source>
</reference>
<feature type="binding site" evidence="13">
    <location>
        <position position="40"/>
    </location>
    <ligand>
        <name>Mg(2+)</name>
        <dbReference type="ChEBI" id="CHEBI:18420"/>
    </ligand>
</feature>
<comment type="cofactor">
    <cofactor evidence="13">
        <name>Mg(2+)</name>
        <dbReference type="ChEBI" id="CHEBI:18420"/>
    </cofactor>
    <cofactor evidence="13">
        <name>Mn(2+)</name>
        <dbReference type="ChEBI" id="CHEBI:29035"/>
    </cofactor>
    <text evidence="13">Binds 1 divalent metal cation per subunit; can use either Mg(2+) or Mn(2+).</text>
</comment>
<dbReference type="GO" id="GO:0009204">
    <property type="term" value="P:deoxyribonucleoside triphosphate catabolic process"/>
    <property type="evidence" value="ECO:0007669"/>
    <property type="project" value="UniProtKB-UniRule"/>
</dbReference>
<keyword evidence="5 13" id="KW-0547">Nucleotide-binding</keyword>
<dbReference type="PANTHER" id="PTHR11067:SF9">
    <property type="entry name" value="INOSINE TRIPHOSPHATE PYROPHOSPHATASE"/>
    <property type="match status" value="1"/>
</dbReference>
<dbReference type="Proteomes" id="UP000318571">
    <property type="component" value="Chromosome 5"/>
</dbReference>
<comment type="catalytic activity">
    <reaction evidence="11">
        <text>dITP + H2O = dIMP + diphosphate + H(+)</text>
        <dbReference type="Rhea" id="RHEA:28342"/>
        <dbReference type="ChEBI" id="CHEBI:15377"/>
        <dbReference type="ChEBI" id="CHEBI:15378"/>
        <dbReference type="ChEBI" id="CHEBI:33019"/>
        <dbReference type="ChEBI" id="CHEBI:61194"/>
        <dbReference type="ChEBI" id="CHEBI:61382"/>
        <dbReference type="EC" id="3.6.1.66"/>
    </reaction>
    <physiologicalReaction direction="left-to-right" evidence="11">
        <dbReference type="Rhea" id="RHEA:28343"/>
    </physiologicalReaction>
</comment>
<dbReference type="SUPFAM" id="SSF52972">
    <property type="entry name" value="ITPase-like"/>
    <property type="match status" value="1"/>
</dbReference>
<dbReference type="AlphaFoldDB" id="A0A553PFA6"/>
<evidence type="ECO:0000256" key="2">
    <source>
        <dbReference type="ARBA" id="ARBA00008023"/>
    </source>
</evidence>
<evidence type="ECO:0000313" key="15">
    <source>
        <dbReference type="EMBL" id="TRY76360.1"/>
    </source>
</evidence>
<dbReference type="PANTHER" id="PTHR11067">
    <property type="entry name" value="INOSINE TRIPHOSPHATE PYROPHOSPHATASE/HAM1 PROTEIN"/>
    <property type="match status" value="1"/>
</dbReference>
<feature type="binding site" evidence="13">
    <location>
        <begin position="10"/>
        <end position="15"/>
    </location>
    <ligand>
        <name>ITP</name>
        <dbReference type="ChEBI" id="CHEBI:61402"/>
    </ligand>
</feature>
<feature type="binding site" evidence="13">
    <location>
        <begin position="144"/>
        <end position="147"/>
    </location>
    <ligand>
        <name>ITP</name>
        <dbReference type="ChEBI" id="CHEBI:61402"/>
    </ligand>
</feature>
<dbReference type="EMBL" id="VCGU01000004">
    <property type="protein sequence ID" value="TRY76360.1"/>
    <property type="molecule type" value="Genomic_DNA"/>
</dbReference>
<dbReference type="HAMAP" id="MF_03148">
    <property type="entry name" value="HAM1_NTPase"/>
    <property type="match status" value="1"/>
</dbReference>
<evidence type="ECO:0000256" key="7">
    <source>
        <dbReference type="ARBA" id="ARBA00022842"/>
    </source>
</evidence>
<dbReference type="CDD" id="cd00515">
    <property type="entry name" value="HAM1"/>
    <property type="match status" value="1"/>
</dbReference>
<dbReference type="OMA" id="YDPIFQP"/>
<keyword evidence="6 13" id="KW-0378">Hydrolase</keyword>
<keyword evidence="8 13" id="KW-0546">Nucleotide metabolism</keyword>
<feature type="binding site" evidence="13">
    <location>
        <position position="68"/>
    </location>
    <ligand>
        <name>Mg(2+)</name>
        <dbReference type="ChEBI" id="CHEBI:18420"/>
    </ligand>
</feature>
<dbReference type="NCBIfam" id="TIGR00042">
    <property type="entry name" value="RdgB/HAM1 family non-canonical purine NTP pyrophosphatase"/>
    <property type="match status" value="1"/>
</dbReference>
<comment type="catalytic activity">
    <reaction evidence="12">
        <text>N(6)-hydroxy-dATP + H2O = N(6)-hydroxy-dAMP + diphosphate + H(+)</text>
        <dbReference type="Rhea" id="RHEA:83971"/>
        <dbReference type="ChEBI" id="CHEBI:15377"/>
        <dbReference type="ChEBI" id="CHEBI:15378"/>
        <dbReference type="ChEBI" id="CHEBI:33019"/>
        <dbReference type="ChEBI" id="CHEBI:233529"/>
        <dbReference type="ChEBI" id="CHEBI:233530"/>
    </reaction>
    <physiologicalReaction direction="left-to-right" evidence="12">
        <dbReference type="Rhea" id="RHEA:83972"/>
    </physiologicalReaction>
</comment>